<dbReference type="OrthoDB" id="6062664at2"/>
<dbReference type="RefSeq" id="WP_038270265.1">
    <property type="nucleotide sequence ID" value="NZ_CP053627.1"/>
</dbReference>
<organism evidence="1 3">
    <name type="scientific">Xylella taiwanensis</name>
    <dbReference type="NCBI Taxonomy" id="1444770"/>
    <lineage>
        <taxon>Bacteria</taxon>
        <taxon>Pseudomonadati</taxon>
        <taxon>Pseudomonadota</taxon>
        <taxon>Gammaproteobacteria</taxon>
        <taxon>Lysobacterales</taxon>
        <taxon>Lysobacteraceae</taxon>
        <taxon>Xylella</taxon>
    </lineage>
</organism>
<reference evidence="1 3" key="1">
    <citation type="journal article" date="2014" name="Genome Announc.">
        <title>Draft Genome Sequence of Xylella fastidiosa Pear Leaf Scorch Strain in Taiwan.</title>
        <authorList>
            <person name="Su C.C."/>
            <person name="Deng W.L."/>
            <person name="Jan F.J."/>
            <person name="Chang C.J."/>
            <person name="Huang H."/>
            <person name="Chen J."/>
        </authorList>
    </citation>
    <scope>NUCLEOTIDE SEQUENCE [LARGE SCALE GENOMIC DNA]</scope>
    <source>
        <strain evidence="1 3">PLS229</strain>
    </source>
</reference>
<accession>Z9JLD4</accession>
<reference evidence="2" key="2">
    <citation type="submission" date="2021-11" db="EMBL/GenBank/DDBJ databases">
        <title>Genome sequence of Xylella taiwanensis PLS432.</title>
        <authorList>
            <person name="Weng L.-W."/>
            <person name="Su C.-C."/>
            <person name="Tsai C.-W."/>
            <person name="Kuo C.-H."/>
        </authorList>
    </citation>
    <scope>NUCLEOTIDE SEQUENCE</scope>
    <source>
        <strain evidence="2">PLS432</strain>
    </source>
</reference>
<evidence type="ECO:0000313" key="3">
    <source>
        <dbReference type="Proteomes" id="UP000020406"/>
    </source>
</evidence>
<dbReference type="AlphaFoldDB" id="Z9JLD4"/>
<dbReference type="eggNOG" id="COG2931">
    <property type="taxonomic scope" value="Bacteria"/>
</dbReference>
<dbReference type="EMBL" id="JDSQ01000002">
    <property type="protein sequence ID" value="EWS79220.1"/>
    <property type="molecule type" value="Genomic_DNA"/>
</dbReference>
<evidence type="ECO:0000313" key="4">
    <source>
        <dbReference type="Proteomes" id="UP001430701"/>
    </source>
</evidence>
<keyword evidence="4" id="KW-1185">Reference proteome</keyword>
<dbReference type="PATRIC" id="fig|1444770.3.peg.476"/>
<evidence type="ECO:0000313" key="2">
    <source>
        <dbReference type="EMBL" id="MCD8473651.1"/>
    </source>
</evidence>
<evidence type="ECO:0000313" key="1">
    <source>
        <dbReference type="EMBL" id="EWS79220.1"/>
    </source>
</evidence>
<name>Z9JLD4_9GAMM</name>
<gene>
    <name evidence="1" type="ORF">AF72_01955</name>
    <name evidence="2" type="ORF">LPH55_09340</name>
</gene>
<sequence length="92" mass="10133">MMTSAYFYFDQTQLDIADSDKPSGNITAMYDTLSQAVCACGGDPRLTNWLARAGGIHSWQSLYAPCVRGAVDEVVREAEKKMTCRHPALESI</sequence>
<protein>
    <submittedName>
        <fullName evidence="1">RTX toxin Ca2+-binding protein</fullName>
    </submittedName>
</protein>
<comment type="caution">
    <text evidence="1">The sequence shown here is derived from an EMBL/GenBank/DDBJ whole genome shotgun (WGS) entry which is preliminary data.</text>
</comment>
<dbReference type="Proteomes" id="UP001430701">
    <property type="component" value="Unassembled WGS sequence"/>
</dbReference>
<dbReference type="EMBL" id="JAJPPU010000002">
    <property type="protein sequence ID" value="MCD8473651.1"/>
    <property type="molecule type" value="Genomic_DNA"/>
</dbReference>
<proteinExistence type="predicted"/>
<dbReference type="Proteomes" id="UP000020406">
    <property type="component" value="Unassembled WGS sequence"/>
</dbReference>
<dbReference type="STRING" id="1444770.AF72_01955"/>
<dbReference type="KEGG" id="xtw:AB672_04490"/>
<dbReference type="GeneID" id="68900544"/>